<dbReference type="RefSeq" id="XP_015813769.1">
    <property type="nucleotide sequence ID" value="XM_015958283.3"/>
</dbReference>
<comment type="similarity">
    <text evidence="4">Belongs to the IPK1 type 2 family.</text>
</comment>
<dbReference type="GeneTree" id="ENSGT00390000010053"/>
<dbReference type="GO" id="GO:0005524">
    <property type="term" value="F:ATP binding"/>
    <property type="evidence" value="ECO:0007669"/>
    <property type="project" value="UniProtKB-KW"/>
</dbReference>
<dbReference type="OrthoDB" id="272370at2759"/>
<comment type="catalytic activity">
    <reaction evidence="1 13">
        <text>1D-myo-inositol 1,3,4,5,6-pentakisphosphate + ATP = 1D-myo-inositol hexakisphosphate + ADP + H(+)</text>
        <dbReference type="Rhea" id="RHEA:20313"/>
        <dbReference type="ChEBI" id="CHEBI:15378"/>
        <dbReference type="ChEBI" id="CHEBI:30616"/>
        <dbReference type="ChEBI" id="CHEBI:57733"/>
        <dbReference type="ChEBI" id="CHEBI:58130"/>
        <dbReference type="ChEBI" id="CHEBI:456216"/>
        <dbReference type="EC" id="2.7.1.158"/>
    </reaction>
</comment>
<keyword evidence="11 13" id="KW-0067">ATP-binding</keyword>
<evidence type="ECO:0000256" key="11">
    <source>
        <dbReference type="ARBA" id="ARBA00022840"/>
    </source>
</evidence>
<evidence type="ECO:0000256" key="3">
    <source>
        <dbReference type="ARBA" id="ARBA00004496"/>
    </source>
</evidence>
<evidence type="ECO:0000256" key="1">
    <source>
        <dbReference type="ARBA" id="ARBA00001774"/>
    </source>
</evidence>
<gene>
    <name evidence="15 16" type="primary">IPPK</name>
    <name evidence="14" type="synonym">ippk</name>
    <name evidence="14" type="ORF">G4P62_009706</name>
</gene>
<evidence type="ECO:0000313" key="17">
    <source>
        <dbReference type="Proteomes" id="UP000694548"/>
    </source>
</evidence>
<evidence type="ECO:0000313" key="16">
    <source>
        <dbReference type="Ensembl" id="ENSNFUP00015012130.1"/>
    </source>
</evidence>
<dbReference type="OMA" id="HRQHCIV"/>
<sequence>MELDKMDENDWKYHGEGNKSLVVSHVQLSRVLRLLKYPAEDSENPPQTAEQAFSQIQTIVDFSSNVMCSLLGDKFVHSGEVVKLPLEFVRQLSIKIQHHRPVWRCDKVMDIYSGCALCLPNLTSPLLHSPTRTPPLCIEIKPKCGFLPTSKHISKDIKTKVCRYCMHQHYKVSNGKWKRHSLYCPLDLFSGNRQRMHFAIRHLIEEPQNNFKVFKGGQCVYSSKEVSDESPDTNALLHHLRPYFLSTNNRVSSHMTSKSILNDFIQVLVNALLSGGGDGDEGQVTDRQGERRGFCQASHFNRERIRHGSQGLPSDSVLFRILQTQMLDSLDIEGLYPLYRQLEQHLQDFPKERTRLQIDGPYNETFLEKVQKWTMEDNGSVEFAAAKVHQYRFAMTAKDCSLMVTLVSSEEEEEDDEDLPPQRHVCRPHPFSSSVSILDLDPKPFDSISRQLRLDQKIVSCYLKTSGALPKGGLPLLSNRITATERDDCRLLFHPV</sequence>
<dbReference type="Proteomes" id="UP000822369">
    <property type="component" value="Chromosome 14"/>
</dbReference>
<dbReference type="FunFam" id="3.30.200.110:FF:000001">
    <property type="entry name" value="Inositol-pentakisphosphate 2-kinase"/>
    <property type="match status" value="1"/>
</dbReference>
<dbReference type="InterPro" id="IPR009286">
    <property type="entry name" value="Ins_P5_2-kin"/>
</dbReference>
<proteinExistence type="inferred from homology"/>
<dbReference type="GO" id="GO:0032958">
    <property type="term" value="P:inositol phosphate biosynthetic process"/>
    <property type="evidence" value="ECO:0007669"/>
    <property type="project" value="TreeGrafter"/>
</dbReference>
<dbReference type="GO" id="GO:0036064">
    <property type="term" value="C:ciliary basal body"/>
    <property type="evidence" value="ECO:0007669"/>
    <property type="project" value="Ensembl"/>
</dbReference>
<keyword evidence="8 13" id="KW-0808">Transferase</keyword>
<evidence type="ECO:0000256" key="13">
    <source>
        <dbReference type="RuleBase" id="RU364126"/>
    </source>
</evidence>
<evidence type="ECO:0000256" key="10">
    <source>
        <dbReference type="ARBA" id="ARBA00022777"/>
    </source>
</evidence>
<evidence type="ECO:0000256" key="2">
    <source>
        <dbReference type="ARBA" id="ARBA00004123"/>
    </source>
</evidence>
<reference evidence="15" key="3">
    <citation type="submission" date="2016-06" db="EMBL/GenBank/DDBJ databases">
        <title>The genome of a short-lived fish provides insights into sex chromosome evolution and the genetic control of aging.</title>
        <authorList>
            <person name="Reichwald K."/>
            <person name="Felder M."/>
            <person name="Petzold A."/>
            <person name="Koch P."/>
            <person name="Groth M."/>
            <person name="Platzer M."/>
        </authorList>
    </citation>
    <scope>NUCLEOTIDE SEQUENCE</scope>
    <source>
        <tissue evidence="15">Brain</tissue>
    </source>
</reference>
<dbReference type="GO" id="GO:0005634">
    <property type="term" value="C:nucleus"/>
    <property type="evidence" value="ECO:0007669"/>
    <property type="project" value="UniProtKB-SubCell"/>
</dbReference>
<dbReference type="PANTHER" id="PTHR14456:SF2">
    <property type="entry name" value="INOSITOL-PENTAKISPHOSPHATE 2-KINASE"/>
    <property type="match status" value="1"/>
</dbReference>
<dbReference type="AlphaFoldDB" id="A0A1A8AC08"/>
<evidence type="ECO:0000256" key="12">
    <source>
        <dbReference type="ARBA" id="ARBA00023242"/>
    </source>
</evidence>
<dbReference type="EC" id="2.7.1.158" evidence="5 13"/>
<comment type="subcellular location">
    <subcellularLocation>
        <location evidence="3">Cytoplasm</location>
    </subcellularLocation>
    <subcellularLocation>
        <location evidence="2">Nucleus</location>
    </subcellularLocation>
</comment>
<dbReference type="Proteomes" id="UP000694548">
    <property type="component" value="Chromosome sgr10"/>
</dbReference>
<dbReference type="GO" id="GO:0035299">
    <property type="term" value="F:inositol-1,3,4,5,6-pentakisphosphate 2-kinase activity"/>
    <property type="evidence" value="ECO:0007669"/>
    <property type="project" value="UniProtKB-EC"/>
</dbReference>
<dbReference type="InterPro" id="IPR043001">
    <property type="entry name" value="IP5_2-K_N_lobe"/>
</dbReference>
<evidence type="ECO:0000313" key="14">
    <source>
        <dbReference type="EMBL" id="KAF7207405.1"/>
    </source>
</evidence>
<keyword evidence="7" id="KW-0963">Cytoplasm</keyword>
<reference evidence="16" key="1">
    <citation type="submission" date="2014-08" db="EMBL/GenBank/DDBJ databases">
        <authorList>
            <person name="Senf B."/>
            <person name="Petzold A."/>
            <person name="Downie B.R."/>
            <person name="Koch P."/>
            <person name="Platzer M."/>
        </authorList>
    </citation>
    <scope>NUCLEOTIDE SEQUENCE [LARGE SCALE GENOMIC DNA]</scope>
    <source>
        <strain evidence="16">GRZ</strain>
    </source>
</reference>
<comment type="function">
    <text evidence="13">Phosphorylates Ins(1,3,4,5,6)P5 at position 2 to form Ins(1,2,3,4,5,6)P6 (InsP6 or phytate).</text>
</comment>
<protein>
    <recommendedName>
        <fullName evidence="6 13">Inositol-pentakisphosphate 2-kinase</fullName>
        <ecNumber evidence="5 13">2.7.1.158</ecNumber>
    </recommendedName>
</protein>
<dbReference type="GeneID" id="107384818"/>
<evidence type="ECO:0000256" key="7">
    <source>
        <dbReference type="ARBA" id="ARBA00022490"/>
    </source>
</evidence>
<evidence type="ECO:0000256" key="5">
    <source>
        <dbReference type="ARBA" id="ARBA00012023"/>
    </source>
</evidence>
<dbReference type="GO" id="GO:0005813">
    <property type="term" value="C:centrosome"/>
    <property type="evidence" value="ECO:0007669"/>
    <property type="project" value="Ensembl"/>
</dbReference>
<reference evidence="15" key="2">
    <citation type="submission" date="2016-05" db="EMBL/GenBank/DDBJ databases">
        <authorList>
            <person name="Lavstsen T."/>
            <person name="Jespersen J.S."/>
        </authorList>
    </citation>
    <scope>NUCLEOTIDE SEQUENCE</scope>
    <source>
        <tissue evidence="15">Brain</tissue>
    </source>
</reference>
<dbReference type="Bgee" id="ENSNFUG00015005972">
    <property type="expression patterns" value="Expressed in liver and 3 other cell types or tissues"/>
</dbReference>
<name>A0A1A8AC08_NOTFU</name>
<dbReference type="Ensembl" id="ENSNFUT00015012744.1">
    <property type="protein sequence ID" value="ENSNFUP00015012130.1"/>
    <property type="gene ID" value="ENSNFUG00015005972.1"/>
</dbReference>
<dbReference type="GO" id="GO:0005737">
    <property type="term" value="C:cytoplasm"/>
    <property type="evidence" value="ECO:0007669"/>
    <property type="project" value="UniProtKB-SubCell"/>
</dbReference>
<evidence type="ECO:0000256" key="6">
    <source>
        <dbReference type="ARBA" id="ARBA00014846"/>
    </source>
</evidence>
<evidence type="ECO:0000256" key="4">
    <source>
        <dbReference type="ARBA" id="ARBA00007229"/>
    </source>
</evidence>
<dbReference type="Gene3D" id="3.30.200.110">
    <property type="entry name" value="Inositol-pentakisphosphate 2-kinase, N-lobe"/>
    <property type="match status" value="1"/>
</dbReference>
<evidence type="ECO:0000256" key="9">
    <source>
        <dbReference type="ARBA" id="ARBA00022741"/>
    </source>
</evidence>
<organism evidence="15">
    <name type="scientific">Nothobranchius furzeri</name>
    <name type="common">Turquoise killifish</name>
    <dbReference type="NCBI Taxonomy" id="105023"/>
    <lineage>
        <taxon>Eukaryota</taxon>
        <taxon>Metazoa</taxon>
        <taxon>Chordata</taxon>
        <taxon>Craniata</taxon>
        <taxon>Vertebrata</taxon>
        <taxon>Euteleostomi</taxon>
        <taxon>Actinopterygii</taxon>
        <taxon>Neopterygii</taxon>
        <taxon>Teleostei</taxon>
        <taxon>Neoteleostei</taxon>
        <taxon>Acanthomorphata</taxon>
        <taxon>Ovalentaria</taxon>
        <taxon>Atherinomorphae</taxon>
        <taxon>Cyprinodontiformes</taxon>
        <taxon>Nothobranchiidae</taxon>
        <taxon>Nothobranchius</taxon>
    </lineage>
</organism>
<keyword evidence="10 13" id="KW-0418">Kinase</keyword>
<dbReference type="GO" id="GO:0032402">
    <property type="term" value="P:melanosome transport"/>
    <property type="evidence" value="ECO:0007669"/>
    <property type="project" value="Ensembl"/>
</dbReference>
<dbReference type="Pfam" id="PF06090">
    <property type="entry name" value="Ins_P5_2-kin"/>
    <property type="match status" value="1"/>
</dbReference>
<reference evidence="16" key="5">
    <citation type="submission" date="2025-05" db="UniProtKB">
        <authorList>
            <consortium name="Ensembl"/>
        </authorList>
    </citation>
    <scope>IDENTIFICATION</scope>
</reference>
<dbReference type="EMBL" id="HAEJ01018289">
    <property type="protein sequence ID" value="SBS58746.1"/>
    <property type="molecule type" value="Transcribed_RNA"/>
</dbReference>
<dbReference type="PANTHER" id="PTHR14456">
    <property type="entry name" value="INOSITOL POLYPHOSPHATE KINASE 1"/>
    <property type="match status" value="1"/>
</dbReference>
<evidence type="ECO:0000256" key="8">
    <source>
        <dbReference type="ARBA" id="ARBA00022679"/>
    </source>
</evidence>
<dbReference type="CTD" id="64768"/>
<keyword evidence="9 13" id="KW-0547">Nucleotide-binding</keyword>
<evidence type="ECO:0000313" key="15">
    <source>
        <dbReference type="EMBL" id="SBP52609.1"/>
    </source>
</evidence>
<dbReference type="GO" id="GO:0005576">
    <property type="term" value="C:extracellular region"/>
    <property type="evidence" value="ECO:0007669"/>
    <property type="project" value="GOC"/>
</dbReference>
<dbReference type="EMBL" id="JAAVVJ010000014">
    <property type="protein sequence ID" value="KAF7207405.1"/>
    <property type="molecule type" value="Genomic_DNA"/>
</dbReference>
<comment type="domain">
    <text evidence="13">The EXKPK motif is conserved in inositol-pentakisphosphate 2-kinases of both family 1 and 2.</text>
</comment>
<reference evidence="14" key="4">
    <citation type="submission" date="2020-03" db="EMBL/GenBank/DDBJ databases">
        <title>Intra-Species Differences in Population Size shape Life History and Genome Evolution.</title>
        <authorList>
            <person name="Willemsen D."/>
            <person name="Cui R."/>
            <person name="Valenzano D.R."/>
        </authorList>
    </citation>
    <scope>NUCLEOTIDE SEQUENCE</scope>
    <source>
        <strain evidence="14">GRZ</strain>
        <tissue evidence="14">Whole</tissue>
    </source>
</reference>
<dbReference type="EMBL" id="HADY01014124">
    <property type="protein sequence ID" value="SBP52609.1"/>
    <property type="molecule type" value="Transcribed_RNA"/>
</dbReference>
<keyword evidence="17" id="KW-1185">Reference proteome</keyword>
<dbReference type="KEGG" id="nfu:107384818"/>
<keyword evidence="12" id="KW-0539">Nucleus</keyword>
<accession>A0A1A8AC08</accession>
<dbReference type="GO" id="GO:0060287">
    <property type="term" value="P:epithelial cilium movement involved in determination of left/right asymmetry"/>
    <property type="evidence" value="ECO:0007669"/>
    <property type="project" value="Ensembl"/>
</dbReference>